<evidence type="ECO:0000256" key="1">
    <source>
        <dbReference type="SAM" id="SignalP"/>
    </source>
</evidence>
<sequence length="293" mass="33569">MRAFFILAMIASFYTVSAPAETVTSSIVVQPKQSKNDASYQYYIDLVRLVLRETQTQYGNAELVEAESSYTQSRAFIALKTNRLDLYWAGTNKQREQEFRAIRMPLMGGLLGVRVPVIRAVKYQMFLQIGTSGQLKVLTACQGDQWPDSDILQENGYRVERVTQFALMYSMLKQGRCDYFPRGITEVYAELEGEDKEDLIAFDKVLLSYPFPMYFFVNKENSALAERLEQGLLSLISQGKLKKFMQQHPVTKNIFPLEKYSNSKMFSLINSSLPESTPIADESLWLQIKTSRD</sequence>
<organism evidence="2 3">
    <name type="scientific">Shewanella eurypsychrophilus</name>
    <dbReference type="NCBI Taxonomy" id="2593656"/>
    <lineage>
        <taxon>Bacteria</taxon>
        <taxon>Pseudomonadati</taxon>
        <taxon>Pseudomonadota</taxon>
        <taxon>Gammaproteobacteria</taxon>
        <taxon>Alteromonadales</taxon>
        <taxon>Shewanellaceae</taxon>
        <taxon>Shewanella</taxon>
    </lineage>
</organism>
<feature type="signal peptide" evidence="1">
    <location>
        <begin position="1"/>
        <end position="20"/>
    </location>
</feature>
<gene>
    <name evidence="2" type="ORF">FM038_024320</name>
</gene>
<dbReference type="Gene3D" id="3.40.190.10">
    <property type="entry name" value="Periplasmic binding protein-like II"/>
    <property type="match status" value="2"/>
</dbReference>
<accession>A0ABX6VF73</accession>
<dbReference type="RefSeq" id="WP_195873168.1">
    <property type="nucleotide sequence ID" value="NZ_CP045503.2"/>
</dbReference>
<name>A0ABX6VF73_9GAMM</name>
<dbReference type="Proteomes" id="UP000316416">
    <property type="component" value="Chromosome"/>
</dbReference>
<dbReference type="SUPFAM" id="SSF53850">
    <property type="entry name" value="Periplasmic binding protein-like II"/>
    <property type="match status" value="1"/>
</dbReference>
<evidence type="ECO:0000313" key="3">
    <source>
        <dbReference type="Proteomes" id="UP000316416"/>
    </source>
</evidence>
<reference evidence="2" key="1">
    <citation type="submission" date="2021-07" db="EMBL/GenBank/DDBJ databases">
        <title>Shewanella sp. YLB-07 whole genome sequence.</title>
        <authorList>
            <person name="Yu L."/>
        </authorList>
    </citation>
    <scope>NUCLEOTIDE SEQUENCE</scope>
    <source>
        <strain evidence="2">YLB-08</strain>
    </source>
</reference>
<keyword evidence="1" id="KW-0732">Signal</keyword>
<keyword evidence="3" id="KW-1185">Reference proteome</keyword>
<protein>
    <submittedName>
        <fullName evidence="2">Transporter substrate-binding domain-containing protein</fullName>
    </submittedName>
</protein>
<proteinExistence type="predicted"/>
<dbReference type="EMBL" id="CP045503">
    <property type="protein sequence ID" value="QPG60122.1"/>
    <property type="molecule type" value="Genomic_DNA"/>
</dbReference>
<feature type="chain" id="PRO_5046916534" evidence="1">
    <location>
        <begin position="21"/>
        <end position="293"/>
    </location>
</feature>
<evidence type="ECO:0000313" key="2">
    <source>
        <dbReference type="EMBL" id="QPG60122.1"/>
    </source>
</evidence>